<dbReference type="InParanoid" id="A0A2G5CMY3"/>
<keyword evidence="5 6" id="KW-0408">Iron</keyword>
<keyword evidence="4 6" id="KW-0560">Oxidoreductase</keyword>
<comment type="cofactor">
    <cofactor evidence="1">
        <name>Fe cation</name>
        <dbReference type="ChEBI" id="CHEBI:24875"/>
    </cofactor>
</comment>
<comment type="similarity">
    <text evidence="2 6">Belongs to the iron/ascorbate-dependent oxidoreductase family.</text>
</comment>
<evidence type="ECO:0000256" key="6">
    <source>
        <dbReference type="RuleBase" id="RU003682"/>
    </source>
</evidence>
<dbReference type="GO" id="GO:0097295">
    <property type="term" value="P:morphine biosynthetic process"/>
    <property type="evidence" value="ECO:0007669"/>
    <property type="project" value="UniProtKB-ARBA"/>
</dbReference>
<gene>
    <name evidence="8" type="ORF">AQUCO_04400084v1</name>
</gene>
<evidence type="ECO:0000256" key="2">
    <source>
        <dbReference type="ARBA" id="ARBA00008056"/>
    </source>
</evidence>
<name>A0A2G5CMY3_AQUCA</name>
<sequence length="354" mass="40217">MSDTLKDLGGSLAVANVQDLATKELKDIPDRYVRSELETDDVVPIDDSIEIPIFDLSKLLDEEVGNFKELAKFHSACQDWGFFQLTNHGVPEEIIEKMKSDTKEFFNLPLEEKKAYGQIPNHMEGYGQAFVMSEEQKLDWGDMHFLIVNPLINRDMRFWPKTPTSFRDTMDKYTKELRKLTIILLGLMAKNLGLEPEKLTKLFEDCIQGVRMNYYPPCPHADKVLGLSPHSDGTGLTLLIQVNEVQGLQVKKNAKWVPINPIPGAFIVNIGDVLEIMSNGIYKSIEHRAVINPLKERLSIAAFHDAEFGTMMGPLPDLVKVDREKYRTVSQTDFFRQVITSKLDGKSSIELMKI</sequence>
<dbReference type="Gene3D" id="2.60.120.330">
    <property type="entry name" value="B-lactam Antibiotic, Isopenicillin N Synthase, Chain"/>
    <property type="match status" value="1"/>
</dbReference>
<dbReference type="InterPro" id="IPR050295">
    <property type="entry name" value="Plant_2OG-oxidoreductases"/>
</dbReference>
<proteinExistence type="inferred from homology"/>
<dbReference type="InterPro" id="IPR044861">
    <property type="entry name" value="IPNS-like_FE2OG_OXY"/>
</dbReference>
<dbReference type="Proteomes" id="UP000230069">
    <property type="component" value="Unassembled WGS sequence"/>
</dbReference>
<dbReference type="PANTHER" id="PTHR47991">
    <property type="entry name" value="OXOGLUTARATE/IRON-DEPENDENT DIOXYGENASE"/>
    <property type="match status" value="1"/>
</dbReference>
<dbReference type="GO" id="GO:0046872">
    <property type="term" value="F:metal ion binding"/>
    <property type="evidence" value="ECO:0007669"/>
    <property type="project" value="UniProtKB-KW"/>
</dbReference>
<evidence type="ECO:0000259" key="7">
    <source>
        <dbReference type="PROSITE" id="PS51471"/>
    </source>
</evidence>
<dbReference type="InterPro" id="IPR027443">
    <property type="entry name" value="IPNS-like_sf"/>
</dbReference>
<evidence type="ECO:0000313" key="8">
    <source>
        <dbReference type="EMBL" id="PIA32653.1"/>
    </source>
</evidence>
<dbReference type="SUPFAM" id="SSF51197">
    <property type="entry name" value="Clavaminate synthase-like"/>
    <property type="match status" value="1"/>
</dbReference>
<dbReference type="OrthoDB" id="288590at2759"/>
<evidence type="ECO:0000256" key="3">
    <source>
        <dbReference type="ARBA" id="ARBA00022723"/>
    </source>
</evidence>
<dbReference type="Pfam" id="PF14226">
    <property type="entry name" value="DIOX_N"/>
    <property type="match status" value="1"/>
</dbReference>
<keyword evidence="9" id="KW-1185">Reference proteome</keyword>
<dbReference type="PROSITE" id="PS51471">
    <property type="entry name" value="FE2OG_OXY"/>
    <property type="match status" value="1"/>
</dbReference>
<protein>
    <recommendedName>
        <fullName evidence="7">Fe2OG dioxygenase domain-containing protein</fullName>
    </recommendedName>
</protein>
<keyword evidence="3 6" id="KW-0479">Metal-binding</keyword>
<dbReference type="Pfam" id="PF03171">
    <property type="entry name" value="2OG-FeII_Oxy"/>
    <property type="match status" value="1"/>
</dbReference>
<evidence type="ECO:0000256" key="1">
    <source>
        <dbReference type="ARBA" id="ARBA00001962"/>
    </source>
</evidence>
<feature type="domain" description="Fe2OG dioxygenase" evidence="7">
    <location>
        <begin position="206"/>
        <end position="306"/>
    </location>
</feature>
<dbReference type="AlphaFoldDB" id="A0A2G5CMY3"/>
<accession>A0A2G5CMY3</accession>
<evidence type="ECO:0000313" key="9">
    <source>
        <dbReference type="Proteomes" id="UP000230069"/>
    </source>
</evidence>
<dbReference type="GO" id="GO:0016706">
    <property type="term" value="F:2-oxoglutarate-dependent dioxygenase activity"/>
    <property type="evidence" value="ECO:0007669"/>
    <property type="project" value="UniProtKB-ARBA"/>
</dbReference>
<organism evidence="8 9">
    <name type="scientific">Aquilegia coerulea</name>
    <name type="common">Rocky mountain columbine</name>
    <dbReference type="NCBI Taxonomy" id="218851"/>
    <lineage>
        <taxon>Eukaryota</taxon>
        <taxon>Viridiplantae</taxon>
        <taxon>Streptophyta</taxon>
        <taxon>Embryophyta</taxon>
        <taxon>Tracheophyta</taxon>
        <taxon>Spermatophyta</taxon>
        <taxon>Magnoliopsida</taxon>
        <taxon>Ranunculales</taxon>
        <taxon>Ranunculaceae</taxon>
        <taxon>Thalictroideae</taxon>
        <taxon>Aquilegia</taxon>
    </lineage>
</organism>
<evidence type="ECO:0000256" key="4">
    <source>
        <dbReference type="ARBA" id="ARBA00023002"/>
    </source>
</evidence>
<dbReference type="EMBL" id="KZ305061">
    <property type="protein sequence ID" value="PIA32653.1"/>
    <property type="molecule type" value="Genomic_DNA"/>
</dbReference>
<reference evidence="8 9" key="1">
    <citation type="submission" date="2017-09" db="EMBL/GenBank/DDBJ databases">
        <title>WGS assembly of Aquilegia coerulea Goldsmith.</title>
        <authorList>
            <person name="Hodges S."/>
            <person name="Kramer E."/>
            <person name="Nordborg M."/>
            <person name="Tomkins J."/>
            <person name="Borevitz J."/>
            <person name="Derieg N."/>
            <person name="Yan J."/>
            <person name="Mihaltcheva S."/>
            <person name="Hayes R.D."/>
            <person name="Rokhsar D."/>
        </authorList>
    </citation>
    <scope>NUCLEOTIDE SEQUENCE [LARGE SCALE GENOMIC DNA]</scope>
    <source>
        <strain evidence="9">cv. Goldsmith</strain>
    </source>
</reference>
<evidence type="ECO:0000256" key="5">
    <source>
        <dbReference type="ARBA" id="ARBA00023004"/>
    </source>
</evidence>
<dbReference type="InterPro" id="IPR005123">
    <property type="entry name" value="Oxoglu/Fe-dep_dioxygenase_dom"/>
</dbReference>
<dbReference type="InterPro" id="IPR026992">
    <property type="entry name" value="DIOX_N"/>
</dbReference>
<dbReference type="FunFam" id="2.60.120.330:FF:000001">
    <property type="entry name" value="Protein SRG1"/>
    <property type="match status" value="1"/>
</dbReference>